<dbReference type="Proteomes" id="UP001341281">
    <property type="component" value="Chromosome 07"/>
</dbReference>
<reference evidence="1 2" key="1">
    <citation type="submission" date="2024-02" db="EMBL/GenBank/DDBJ databases">
        <title>High-quality chromosome-scale genome assembly of Pensacola bahiagrass (Paspalum notatum Flugge var. saurae).</title>
        <authorList>
            <person name="Vega J.M."/>
            <person name="Podio M."/>
            <person name="Orjuela J."/>
            <person name="Siena L.A."/>
            <person name="Pessino S.C."/>
            <person name="Combes M.C."/>
            <person name="Mariac C."/>
            <person name="Albertini E."/>
            <person name="Pupilli F."/>
            <person name="Ortiz J.P.A."/>
            <person name="Leblanc O."/>
        </authorList>
    </citation>
    <scope>NUCLEOTIDE SEQUENCE [LARGE SCALE GENOMIC DNA]</scope>
    <source>
        <strain evidence="1">R1</strain>
        <tissue evidence="1">Leaf</tissue>
    </source>
</reference>
<evidence type="ECO:0000313" key="2">
    <source>
        <dbReference type="Proteomes" id="UP001341281"/>
    </source>
</evidence>
<sequence>MAGGSRIRPYLLKSKLHAKMNVNEYLPPWVPEERAATTPIIRRKTRFLDLVGGLKFIGQTQTDEISRAMDK</sequence>
<keyword evidence="2" id="KW-1185">Reference proteome</keyword>
<dbReference type="AlphaFoldDB" id="A0AAQ3U0S7"/>
<proteinExistence type="predicted"/>
<protein>
    <submittedName>
        <fullName evidence="1">Uncharacterized protein</fullName>
    </submittedName>
</protein>
<name>A0AAQ3U0S7_PASNO</name>
<evidence type="ECO:0000313" key="1">
    <source>
        <dbReference type="EMBL" id="WVZ83138.1"/>
    </source>
</evidence>
<gene>
    <name evidence="1" type="ORF">U9M48_030311</name>
</gene>
<organism evidence="1 2">
    <name type="scientific">Paspalum notatum var. saurae</name>
    <dbReference type="NCBI Taxonomy" id="547442"/>
    <lineage>
        <taxon>Eukaryota</taxon>
        <taxon>Viridiplantae</taxon>
        <taxon>Streptophyta</taxon>
        <taxon>Embryophyta</taxon>
        <taxon>Tracheophyta</taxon>
        <taxon>Spermatophyta</taxon>
        <taxon>Magnoliopsida</taxon>
        <taxon>Liliopsida</taxon>
        <taxon>Poales</taxon>
        <taxon>Poaceae</taxon>
        <taxon>PACMAD clade</taxon>
        <taxon>Panicoideae</taxon>
        <taxon>Andropogonodae</taxon>
        <taxon>Paspaleae</taxon>
        <taxon>Paspalinae</taxon>
        <taxon>Paspalum</taxon>
    </lineage>
</organism>
<dbReference type="EMBL" id="CP144751">
    <property type="protein sequence ID" value="WVZ83138.1"/>
    <property type="molecule type" value="Genomic_DNA"/>
</dbReference>
<accession>A0AAQ3U0S7</accession>